<keyword evidence="7" id="KW-1185">Reference proteome</keyword>
<evidence type="ECO:0000256" key="3">
    <source>
        <dbReference type="ARBA" id="ARBA00023004"/>
    </source>
</evidence>
<dbReference type="AlphaFoldDB" id="A0A2J6R4C1"/>
<reference evidence="6 7" key="1">
    <citation type="submission" date="2016-04" db="EMBL/GenBank/DDBJ databases">
        <title>A degradative enzymes factory behind the ericoid mycorrhizal symbiosis.</title>
        <authorList>
            <consortium name="DOE Joint Genome Institute"/>
            <person name="Martino E."/>
            <person name="Morin E."/>
            <person name="Grelet G."/>
            <person name="Kuo A."/>
            <person name="Kohler A."/>
            <person name="Daghino S."/>
            <person name="Barry K."/>
            <person name="Choi C."/>
            <person name="Cichocki N."/>
            <person name="Clum A."/>
            <person name="Copeland A."/>
            <person name="Hainaut M."/>
            <person name="Haridas S."/>
            <person name="Labutti K."/>
            <person name="Lindquist E."/>
            <person name="Lipzen A."/>
            <person name="Khouja H.-R."/>
            <person name="Murat C."/>
            <person name="Ohm R."/>
            <person name="Olson A."/>
            <person name="Spatafora J."/>
            <person name="Veneault-Fourrey C."/>
            <person name="Henrissat B."/>
            <person name="Grigoriev I."/>
            <person name="Martin F."/>
            <person name="Perotto S."/>
        </authorList>
    </citation>
    <scope>NUCLEOTIDE SEQUENCE [LARGE SCALE GENOMIC DNA]</scope>
    <source>
        <strain evidence="6 7">F</strain>
    </source>
</reference>
<accession>A0A2J6R4C1</accession>
<evidence type="ECO:0000256" key="1">
    <source>
        <dbReference type="ARBA" id="ARBA00001971"/>
    </source>
</evidence>
<organism evidence="6 7">
    <name type="scientific">Hyaloscypha variabilis (strain UAMH 11265 / GT02V1 / F)</name>
    <name type="common">Meliniomyces variabilis</name>
    <dbReference type="NCBI Taxonomy" id="1149755"/>
    <lineage>
        <taxon>Eukaryota</taxon>
        <taxon>Fungi</taxon>
        <taxon>Dikarya</taxon>
        <taxon>Ascomycota</taxon>
        <taxon>Pezizomycotina</taxon>
        <taxon>Leotiomycetes</taxon>
        <taxon>Helotiales</taxon>
        <taxon>Hyaloscyphaceae</taxon>
        <taxon>Hyaloscypha</taxon>
        <taxon>Hyaloscypha variabilis</taxon>
    </lineage>
</organism>
<evidence type="ECO:0000256" key="5">
    <source>
        <dbReference type="RuleBase" id="RU000461"/>
    </source>
</evidence>
<comment type="cofactor">
    <cofactor evidence="1 4">
        <name>heme</name>
        <dbReference type="ChEBI" id="CHEBI:30413"/>
    </cofactor>
</comment>
<dbReference type="FunFam" id="1.10.630.10:FF:000050">
    <property type="entry name" value="Cytochrome P450 monooxygenase"/>
    <property type="match status" value="1"/>
</dbReference>
<dbReference type="CDD" id="cd11060">
    <property type="entry name" value="CYP57A1-like"/>
    <property type="match status" value="1"/>
</dbReference>
<dbReference type="Pfam" id="PF00067">
    <property type="entry name" value="p450"/>
    <property type="match status" value="1"/>
</dbReference>
<evidence type="ECO:0000313" key="6">
    <source>
        <dbReference type="EMBL" id="PMD33358.1"/>
    </source>
</evidence>
<protein>
    <submittedName>
        <fullName evidence="6">Cytochrome P450</fullName>
    </submittedName>
</protein>
<dbReference type="Proteomes" id="UP000235786">
    <property type="component" value="Unassembled WGS sequence"/>
</dbReference>
<dbReference type="InterPro" id="IPR002401">
    <property type="entry name" value="Cyt_P450_E_grp-I"/>
</dbReference>
<dbReference type="OrthoDB" id="1470350at2759"/>
<keyword evidence="5" id="KW-0503">Monooxygenase</keyword>
<dbReference type="GO" id="GO:0020037">
    <property type="term" value="F:heme binding"/>
    <property type="evidence" value="ECO:0007669"/>
    <property type="project" value="InterPro"/>
</dbReference>
<dbReference type="PANTHER" id="PTHR24305">
    <property type="entry name" value="CYTOCHROME P450"/>
    <property type="match status" value="1"/>
</dbReference>
<dbReference type="SUPFAM" id="SSF48264">
    <property type="entry name" value="Cytochrome P450"/>
    <property type="match status" value="1"/>
</dbReference>
<keyword evidence="4 5" id="KW-0349">Heme</keyword>
<dbReference type="EMBL" id="KZ613956">
    <property type="protein sequence ID" value="PMD33358.1"/>
    <property type="molecule type" value="Genomic_DNA"/>
</dbReference>
<keyword evidence="3 4" id="KW-0408">Iron</keyword>
<keyword evidence="2 4" id="KW-0479">Metal-binding</keyword>
<dbReference type="GO" id="GO:0005506">
    <property type="term" value="F:iron ion binding"/>
    <property type="evidence" value="ECO:0007669"/>
    <property type="project" value="InterPro"/>
</dbReference>
<dbReference type="PRINTS" id="PR00463">
    <property type="entry name" value="EP450I"/>
</dbReference>
<dbReference type="InterPro" id="IPR017972">
    <property type="entry name" value="Cyt_P450_CS"/>
</dbReference>
<evidence type="ECO:0000256" key="2">
    <source>
        <dbReference type="ARBA" id="ARBA00022723"/>
    </source>
</evidence>
<sequence>MFELSTSSLSLLALGLYVAYTIVSVVTDPLRDIPGPFLARFTRLWYFFKVYKGSFEITNLNLHKIYGPIVRIAPNEYSVDDVEAAKSIYRVGNGFVKAPWYWAWMPPIPERANLFADMDPHHHASQRRKFASAYTMTSLVEYESSVNECTAILAQRFSELAASGQSINFGHWLQYYAFDTISLITFGNRFGFLDKGQDENRLFDAIDHHNTYSTLVGIFPFLHRFLFPILLKTGGYGTLLNFSMKQIERRRMLLKDPTARDNDGPLDFMARYLAAHEATPEKMSNDDIFTISITNIAAGSDTTGVTLSVVLYYLLKHPATYKRLQQEIDSASADGAIDDPITFRQALCLLYLQAVLKEALRIHPATGLGLQRCVPAAGAMLSGRNFPGGTTVGVNSWVAHRNVGVYGKDADKWRPERWLEIEANGRGAEVEQYFFAFGMGSRTCLGKNISLLELNKLIPQLLRKFNLILDDELSKQEWKTLNRWFVKPQNFKGRIISRTTEKVIGRTF</sequence>
<dbReference type="Gene3D" id="1.10.630.10">
    <property type="entry name" value="Cytochrome P450"/>
    <property type="match status" value="1"/>
</dbReference>
<dbReference type="GO" id="GO:0004497">
    <property type="term" value="F:monooxygenase activity"/>
    <property type="evidence" value="ECO:0007669"/>
    <property type="project" value="UniProtKB-KW"/>
</dbReference>
<name>A0A2J6R4C1_HYAVF</name>
<dbReference type="InterPro" id="IPR050121">
    <property type="entry name" value="Cytochrome_P450_monoxygenase"/>
</dbReference>
<dbReference type="STRING" id="1149755.A0A2J6R4C1"/>
<gene>
    <name evidence="6" type="ORF">L207DRAFT_557914</name>
</gene>
<evidence type="ECO:0000313" key="7">
    <source>
        <dbReference type="Proteomes" id="UP000235786"/>
    </source>
</evidence>
<evidence type="ECO:0000256" key="4">
    <source>
        <dbReference type="PIRSR" id="PIRSR602401-1"/>
    </source>
</evidence>
<dbReference type="InterPro" id="IPR001128">
    <property type="entry name" value="Cyt_P450"/>
</dbReference>
<dbReference type="InterPro" id="IPR036396">
    <property type="entry name" value="Cyt_P450_sf"/>
</dbReference>
<comment type="similarity">
    <text evidence="5">Belongs to the cytochrome P450 family.</text>
</comment>
<dbReference type="GO" id="GO:0016705">
    <property type="term" value="F:oxidoreductase activity, acting on paired donors, with incorporation or reduction of molecular oxygen"/>
    <property type="evidence" value="ECO:0007669"/>
    <property type="project" value="InterPro"/>
</dbReference>
<keyword evidence="5" id="KW-0560">Oxidoreductase</keyword>
<proteinExistence type="inferred from homology"/>
<dbReference type="PROSITE" id="PS00086">
    <property type="entry name" value="CYTOCHROME_P450"/>
    <property type="match status" value="1"/>
</dbReference>
<dbReference type="PRINTS" id="PR00385">
    <property type="entry name" value="P450"/>
</dbReference>
<dbReference type="PANTHER" id="PTHR24305:SF190">
    <property type="entry name" value="P450, PUTATIVE (EUROFUNG)-RELATED"/>
    <property type="match status" value="1"/>
</dbReference>
<feature type="binding site" description="axial binding residue" evidence="4">
    <location>
        <position position="444"/>
    </location>
    <ligand>
        <name>heme</name>
        <dbReference type="ChEBI" id="CHEBI:30413"/>
    </ligand>
    <ligandPart>
        <name>Fe</name>
        <dbReference type="ChEBI" id="CHEBI:18248"/>
    </ligandPart>
</feature>